<accession>A0A0N4XMM0</accession>
<dbReference type="STRING" id="27835.A0A0N4XMM0"/>
<evidence type="ECO:0000313" key="2">
    <source>
        <dbReference type="Proteomes" id="UP000271162"/>
    </source>
</evidence>
<organism evidence="3">
    <name type="scientific">Nippostrongylus brasiliensis</name>
    <name type="common">Rat hookworm</name>
    <dbReference type="NCBI Taxonomy" id="27835"/>
    <lineage>
        <taxon>Eukaryota</taxon>
        <taxon>Metazoa</taxon>
        <taxon>Ecdysozoa</taxon>
        <taxon>Nematoda</taxon>
        <taxon>Chromadorea</taxon>
        <taxon>Rhabditida</taxon>
        <taxon>Rhabditina</taxon>
        <taxon>Rhabditomorpha</taxon>
        <taxon>Strongyloidea</taxon>
        <taxon>Heligmosomidae</taxon>
        <taxon>Nippostrongylus</taxon>
    </lineage>
</organism>
<name>A0A0N4XMM0_NIPBR</name>
<proteinExistence type="predicted"/>
<protein>
    <submittedName>
        <fullName evidence="3">PUB domain-containing protein</fullName>
    </submittedName>
</protein>
<gene>
    <name evidence="1" type="ORF">NBR_LOCUS3773</name>
</gene>
<dbReference type="WBParaSite" id="NBR_0000377201-mRNA-1">
    <property type="protein sequence ID" value="NBR_0000377201-mRNA-1"/>
    <property type="gene ID" value="NBR_0000377201"/>
</dbReference>
<evidence type="ECO:0000313" key="3">
    <source>
        <dbReference type="WBParaSite" id="NBR_0000377201-mRNA-1"/>
    </source>
</evidence>
<evidence type="ECO:0000313" key="1">
    <source>
        <dbReference type="EMBL" id="VDL67362.1"/>
    </source>
</evidence>
<dbReference type="EMBL" id="UYSL01006083">
    <property type="protein sequence ID" value="VDL67362.1"/>
    <property type="molecule type" value="Genomic_DNA"/>
</dbReference>
<dbReference type="Proteomes" id="UP000271162">
    <property type="component" value="Unassembled WGS sequence"/>
</dbReference>
<keyword evidence="2" id="KW-1185">Reference proteome</keyword>
<reference evidence="1 2" key="2">
    <citation type="submission" date="2018-11" db="EMBL/GenBank/DDBJ databases">
        <authorList>
            <consortium name="Pathogen Informatics"/>
        </authorList>
    </citation>
    <scope>NUCLEOTIDE SEQUENCE [LARGE SCALE GENOMIC DNA]</scope>
</reference>
<reference evidence="3" key="1">
    <citation type="submission" date="2017-02" db="UniProtKB">
        <authorList>
            <consortium name="WormBaseParasite"/>
        </authorList>
    </citation>
    <scope>IDENTIFICATION</scope>
</reference>
<dbReference type="AlphaFoldDB" id="A0A0N4XMM0"/>
<sequence length="163" mass="18637">MDYGKKHIRVYHEPGQLSMANQIFCVLSGLRPARIQLIKLAPNTTLEGLCNDKEFQSYLNVLNFTVTVTRSTQLEEYCIRKASVLHVKLIDDKWIGHILSPRTDLIVPLTKDPIDTSVLLLLETLMMAWGFDRSSADKNKYKSLKAVVDTVAQVRTLRLIFFQ</sequence>